<keyword evidence="3" id="KW-1185">Reference proteome</keyword>
<reference evidence="2 3" key="1">
    <citation type="submission" date="2020-01" db="EMBL/GenBank/DDBJ databases">
        <authorList>
            <person name="Kim M.K."/>
        </authorList>
    </citation>
    <scope>NUCLEOTIDE SEQUENCE [LARGE SCALE GENOMIC DNA]</scope>
    <source>
        <strain evidence="2 3">172606-1</strain>
    </source>
</reference>
<evidence type="ECO:0000259" key="1">
    <source>
        <dbReference type="Pfam" id="PF18962"/>
    </source>
</evidence>
<accession>A0A6C0GS24</accession>
<evidence type="ECO:0000313" key="3">
    <source>
        <dbReference type="Proteomes" id="UP000480178"/>
    </source>
</evidence>
<protein>
    <submittedName>
        <fullName evidence="2">T9SS type A sorting domain-containing protein</fullName>
    </submittedName>
</protein>
<dbReference type="Gene3D" id="2.60.40.10">
    <property type="entry name" value="Immunoglobulins"/>
    <property type="match status" value="2"/>
</dbReference>
<gene>
    <name evidence="2" type="ORF">GXP67_31735</name>
</gene>
<proteinExistence type="predicted"/>
<dbReference type="Pfam" id="PF18962">
    <property type="entry name" value="Por_Secre_tail"/>
    <property type="match status" value="1"/>
</dbReference>
<organism evidence="2 3">
    <name type="scientific">Rhodocytophaga rosea</name>
    <dbReference type="NCBI Taxonomy" id="2704465"/>
    <lineage>
        <taxon>Bacteria</taxon>
        <taxon>Pseudomonadati</taxon>
        <taxon>Bacteroidota</taxon>
        <taxon>Cytophagia</taxon>
        <taxon>Cytophagales</taxon>
        <taxon>Rhodocytophagaceae</taxon>
        <taxon>Rhodocytophaga</taxon>
    </lineage>
</organism>
<dbReference type="KEGG" id="rhoz:GXP67_31735"/>
<evidence type="ECO:0000313" key="2">
    <source>
        <dbReference type="EMBL" id="QHT70895.1"/>
    </source>
</evidence>
<dbReference type="InterPro" id="IPR013783">
    <property type="entry name" value="Ig-like_fold"/>
</dbReference>
<sequence length="1283" mass="139519">MPLLLPSSSTIIRGKSNQFELLGSCLKIKGVVSLIFLCFFSTYAQPTLVKDINTDPAYIYNNSLSPENLTAVNGVVYFTGSSEKTGRELWRSDGTAAGTYQVKDINPGISSSNPSYLLNVNGTLFFIVNYRLYYDSDESGPNPDASKGSGFELWKSDGTEAGTIKVGDFSLKNRQFGWLYNIPVRFINVNGTLFFTANNSFDDYTLYKSDGTMAGTQPVTQVKVSDNYYSTYAFLESAGKYIYYNQLDPDSEDGHESLWRTDGTPAGTIRLLGPSTEQSYSLLRQISNINGTLFFSAPGPLGQELWKSDGTPEGTVLVKDIVPGPESSDPIFSGRSANFLYFSTNNDTSLWKSDGTSQGTVLVKNGWVYPTVLPGPGEQVYLLFSDATYGRELWKSDGTAQGTILLKDINPGATSSGISDLVYMNGLLYFTANDGVNGRALWKSDGTAAGTLMVKDINPGTTSYAIAGLTIAQNTLFFSGQTTQDKSDLWKSDGTAAGTVLVKELNETTDRTQSSAPTHFTNVNGLLYFTTSITNGFELWKSDGTEAGTIFIKRNGGSGYKQTARVMDHINNMVYYRVDNYDAKDNLLNIQVWETDGSNAGTTLIKTIDGLTNYYYQGQNIITTLNNTIYFFIHNQLWKTDGTAAGTLLLKKDLTGNNHDNLTVVNNTLFFRSGPSIWKSDGSAAGTVEVKNVGNYGSAKFTAYKNLLYFITPSGLWNSDGTAKGTKIVSDLMGTGTLRDMILTDSIFYLLTHRELWKSDGTQAGTVMIKDLNNNDVDNQFNGLTYVNGILYFTYYNWNGVSHALWRSNGTATGTQRMLTLDNTLYGVQALTGVNNTLLFITDDGVQYQLWKSNGTTETTEQVTIPDLSVKLFNRAIVNNVIYFSADNGQLGFELWKYNPTTCVAVNKNLLVQGNTVCMSENGKITLKASQSGISYQAYFHNSPVGNPVQGGGDITLTIPTVSLSVGNNTFTIKASGCTLTELTTKATISVYNCPTISCSNSTQSSLVVNPSSGGTLSGTSLYLKTIPGASSYTLQVSSSANFTTGVITKTTSSRLSTGTYYASFPELALNQKYYVRVYTNLGLCWGSVTSFTTASAAGSAYVTNPSDGGTTTGTSLYLNTVSGATTYTLQVSTSADFTSNVLTRATVSRLSTGTYYALFPELILNQKYYVRVKTNLSELWGRTTSFTRVSAVARLAAEALTESLENRVSVYPNPFKDKLTIVSAQAGKLYITIADNLGRIVHQTTTQGAQTELNLAHLKQGVYVVKVSTEDGQTLVLRVVKQ</sequence>
<dbReference type="EMBL" id="CP048222">
    <property type="protein sequence ID" value="QHT70895.1"/>
    <property type="molecule type" value="Genomic_DNA"/>
</dbReference>
<dbReference type="InterPro" id="IPR030916">
    <property type="entry name" value="ELWxxDGT_rpt"/>
</dbReference>
<dbReference type="NCBIfam" id="TIGR04183">
    <property type="entry name" value="Por_Secre_tail"/>
    <property type="match status" value="1"/>
</dbReference>
<dbReference type="NCBIfam" id="TIGR04534">
    <property type="entry name" value="ELWxxDGT_rpt"/>
    <property type="match status" value="2"/>
</dbReference>
<feature type="domain" description="Secretion system C-terminal sorting" evidence="1">
    <location>
        <begin position="1211"/>
        <end position="1275"/>
    </location>
</feature>
<name>A0A6C0GS24_9BACT</name>
<dbReference type="Proteomes" id="UP000480178">
    <property type="component" value="Chromosome"/>
</dbReference>
<dbReference type="InterPro" id="IPR026444">
    <property type="entry name" value="Secre_tail"/>
</dbReference>
<dbReference type="RefSeq" id="WP_162446840.1">
    <property type="nucleotide sequence ID" value="NZ_CP048222.1"/>
</dbReference>